<dbReference type="Pfam" id="PF00535">
    <property type="entry name" value="Glycos_transf_2"/>
    <property type="match status" value="1"/>
</dbReference>
<dbReference type="GO" id="GO:0016757">
    <property type="term" value="F:glycosyltransferase activity"/>
    <property type="evidence" value="ECO:0007669"/>
    <property type="project" value="UniProtKB-KW"/>
</dbReference>
<protein>
    <submittedName>
        <fullName evidence="6">Glycosyltransferase</fullName>
        <ecNumber evidence="6">2.4.-.-</ecNumber>
    </submittedName>
</protein>
<name>A0ABV7DQ98_9RHOB</name>
<dbReference type="EMBL" id="JBHRSM010000008">
    <property type="protein sequence ID" value="MFC3085188.1"/>
    <property type="molecule type" value="Genomic_DNA"/>
</dbReference>
<comment type="caution">
    <text evidence="6">The sequence shown here is derived from an EMBL/GenBank/DDBJ whole genome shotgun (WGS) entry which is preliminary data.</text>
</comment>
<keyword evidence="3 6" id="KW-0808">Transferase</keyword>
<reference evidence="7" key="1">
    <citation type="journal article" date="2019" name="Int. J. Syst. Evol. Microbiol.">
        <title>The Global Catalogue of Microorganisms (GCM) 10K type strain sequencing project: providing services to taxonomists for standard genome sequencing and annotation.</title>
        <authorList>
            <consortium name="The Broad Institute Genomics Platform"/>
            <consortium name="The Broad Institute Genome Sequencing Center for Infectious Disease"/>
            <person name="Wu L."/>
            <person name="Ma J."/>
        </authorList>
    </citation>
    <scope>NUCLEOTIDE SEQUENCE [LARGE SCALE GENOMIC DNA]</scope>
    <source>
        <strain evidence="7">KCTC 62102</strain>
    </source>
</reference>
<comment type="similarity">
    <text evidence="1">Belongs to the glycosyltransferase 2 family.</text>
</comment>
<evidence type="ECO:0000259" key="5">
    <source>
        <dbReference type="Pfam" id="PF00535"/>
    </source>
</evidence>
<dbReference type="Proteomes" id="UP001595445">
    <property type="component" value="Unassembled WGS sequence"/>
</dbReference>
<feature type="transmembrane region" description="Helical" evidence="4">
    <location>
        <begin position="357"/>
        <end position="377"/>
    </location>
</feature>
<dbReference type="SUPFAM" id="SSF53448">
    <property type="entry name" value="Nucleotide-diphospho-sugar transferases"/>
    <property type="match status" value="1"/>
</dbReference>
<evidence type="ECO:0000313" key="7">
    <source>
        <dbReference type="Proteomes" id="UP001595445"/>
    </source>
</evidence>
<dbReference type="InterPro" id="IPR001173">
    <property type="entry name" value="Glyco_trans_2-like"/>
</dbReference>
<sequence length="389" mass="42659">MSGFFEALTLLCLGVQLYHYAGYPLLLGLLARRHRRPAADAAPDQSVSMVICAHNEAGVIAEKVANCRLLDPAPDEIVIIDDGSTDGTAAIAAAAIGSDDRIRMVGKSVRGGKSAAMTYGAGLTRGDIILFSDASEMYERQAIRWLVAEFADQSVAVVSGSHRLKPPNPNEPGYLVGTTEGLYWRYEDFIRRKESALGATVASVGSMLAMRRTDWHGLPPGTVNDDAWLTMTALARGRNVRFAHRAISWEKSNDHPRDEHVRRRRIAAGRVLLILKPEVWPLRRPVVLAAFLSHKVLRLALPLFMIVGGIANLGAVLLNPDHRLFVVLLLLQLAVAGLALLGRIGLGLGRKWKLPHLAYHVVYSNLMVLLAILDVLAGRSFLKWEKPDR</sequence>
<dbReference type="PANTHER" id="PTHR43630:SF1">
    <property type="entry name" value="POLY-BETA-1,6-N-ACETYL-D-GLUCOSAMINE SYNTHASE"/>
    <property type="match status" value="1"/>
</dbReference>
<dbReference type="Gene3D" id="3.90.550.10">
    <property type="entry name" value="Spore Coat Polysaccharide Biosynthesis Protein SpsA, Chain A"/>
    <property type="match status" value="1"/>
</dbReference>
<feature type="domain" description="Glycosyltransferase 2-like" evidence="5">
    <location>
        <begin position="48"/>
        <end position="207"/>
    </location>
</feature>
<evidence type="ECO:0000256" key="1">
    <source>
        <dbReference type="ARBA" id="ARBA00006739"/>
    </source>
</evidence>
<keyword evidence="7" id="KW-1185">Reference proteome</keyword>
<dbReference type="InterPro" id="IPR029044">
    <property type="entry name" value="Nucleotide-diphossugar_trans"/>
</dbReference>
<feature type="transmembrane region" description="Helical" evidence="4">
    <location>
        <begin position="299"/>
        <end position="318"/>
    </location>
</feature>
<keyword evidence="2 6" id="KW-0328">Glycosyltransferase</keyword>
<keyword evidence="4" id="KW-0812">Transmembrane</keyword>
<evidence type="ECO:0000256" key="3">
    <source>
        <dbReference type="ARBA" id="ARBA00022679"/>
    </source>
</evidence>
<keyword evidence="4" id="KW-1133">Transmembrane helix</keyword>
<dbReference type="EC" id="2.4.-.-" evidence="6"/>
<gene>
    <name evidence="6" type="ORF">ACFOD6_03910</name>
</gene>
<evidence type="ECO:0000256" key="2">
    <source>
        <dbReference type="ARBA" id="ARBA00022676"/>
    </source>
</evidence>
<keyword evidence="4" id="KW-0472">Membrane</keyword>
<evidence type="ECO:0000256" key="4">
    <source>
        <dbReference type="SAM" id="Phobius"/>
    </source>
</evidence>
<evidence type="ECO:0000313" key="6">
    <source>
        <dbReference type="EMBL" id="MFC3085188.1"/>
    </source>
</evidence>
<dbReference type="RefSeq" id="WP_197647774.1">
    <property type="nucleotide sequence ID" value="NZ_JAEACP010000043.1"/>
</dbReference>
<organism evidence="6 7">
    <name type="scientific">Tabrizicola soli</name>
    <dbReference type="NCBI Taxonomy" id="2185115"/>
    <lineage>
        <taxon>Bacteria</taxon>
        <taxon>Pseudomonadati</taxon>
        <taxon>Pseudomonadota</taxon>
        <taxon>Alphaproteobacteria</taxon>
        <taxon>Rhodobacterales</taxon>
        <taxon>Paracoccaceae</taxon>
        <taxon>Tabrizicola</taxon>
    </lineage>
</organism>
<proteinExistence type="inferred from homology"/>
<dbReference type="PANTHER" id="PTHR43630">
    <property type="entry name" value="POLY-BETA-1,6-N-ACETYL-D-GLUCOSAMINE SYNTHASE"/>
    <property type="match status" value="1"/>
</dbReference>
<feature type="transmembrane region" description="Helical" evidence="4">
    <location>
        <begin position="324"/>
        <end position="345"/>
    </location>
</feature>
<accession>A0ABV7DQ98</accession>